<name>A0A9D4HX60_DREPO</name>
<dbReference type="EMBL" id="JAIWYP010000011">
    <property type="protein sequence ID" value="KAH3738595.1"/>
    <property type="molecule type" value="Genomic_DNA"/>
</dbReference>
<dbReference type="OrthoDB" id="6119135at2759"/>
<organism evidence="1 2">
    <name type="scientific">Dreissena polymorpha</name>
    <name type="common">Zebra mussel</name>
    <name type="synonym">Mytilus polymorpha</name>
    <dbReference type="NCBI Taxonomy" id="45954"/>
    <lineage>
        <taxon>Eukaryota</taxon>
        <taxon>Metazoa</taxon>
        <taxon>Spiralia</taxon>
        <taxon>Lophotrochozoa</taxon>
        <taxon>Mollusca</taxon>
        <taxon>Bivalvia</taxon>
        <taxon>Autobranchia</taxon>
        <taxon>Heteroconchia</taxon>
        <taxon>Euheterodonta</taxon>
        <taxon>Imparidentia</taxon>
        <taxon>Neoheterodontei</taxon>
        <taxon>Myida</taxon>
        <taxon>Dreissenoidea</taxon>
        <taxon>Dreissenidae</taxon>
        <taxon>Dreissena</taxon>
    </lineage>
</organism>
<comment type="caution">
    <text evidence="1">The sequence shown here is derived from an EMBL/GenBank/DDBJ whole genome shotgun (WGS) entry which is preliminary data.</text>
</comment>
<dbReference type="Proteomes" id="UP000828390">
    <property type="component" value="Unassembled WGS sequence"/>
</dbReference>
<reference evidence="1" key="2">
    <citation type="submission" date="2020-11" db="EMBL/GenBank/DDBJ databases">
        <authorList>
            <person name="McCartney M.A."/>
            <person name="Auch B."/>
            <person name="Kono T."/>
            <person name="Mallez S."/>
            <person name="Becker A."/>
            <person name="Gohl D.M."/>
            <person name="Silverstein K.A.T."/>
            <person name="Koren S."/>
            <person name="Bechman K.B."/>
            <person name="Herman A."/>
            <person name="Abrahante J.E."/>
            <person name="Garbe J."/>
        </authorList>
    </citation>
    <scope>NUCLEOTIDE SEQUENCE</scope>
    <source>
        <strain evidence="1">Duluth1</strain>
        <tissue evidence="1">Whole animal</tissue>
    </source>
</reference>
<reference evidence="1" key="1">
    <citation type="journal article" date="2019" name="bioRxiv">
        <title>The Genome of the Zebra Mussel, Dreissena polymorpha: A Resource for Invasive Species Research.</title>
        <authorList>
            <person name="McCartney M.A."/>
            <person name="Auch B."/>
            <person name="Kono T."/>
            <person name="Mallez S."/>
            <person name="Zhang Y."/>
            <person name="Obille A."/>
            <person name="Becker A."/>
            <person name="Abrahante J.E."/>
            <person name="Garbe J."/>
            <person name="Badalamenti J.P."/>
            <person name="Herman A."/>
            <person name="Mangelson H."/>
            <person name="Liachko I."/>
            <person name="Sullivan S."/>
            <person name="Sone E.D."/>
            <person name="Koren S."/>
            <person name="Silverstein K.A.T."/>
            <person name="Beckman K.B."/>
            <person name="Gohl D.M."/>
        </authorList>
    </citation>
    <scope>NUCLEOTIDE SEQUENCE</scope>
    <source>
        <strain evidence="1">Duluth1</strain>
        <tissue evidence="1">Whole animal</tissue>
    </source>
</reference>
<evidence type="ECO:0000313" key="1">
    <source>
        <dbReference type="EMBL" id="KAH3738595.1"/>
    </source>
</evidence>
<proteinExistence type="predicted"/>
<gene>
    <name evidence="1" type="ORF">DPMN_045233</name>
</gene>
<sequence length="313" mass="36615">MIPSSKRTYTRKLGSYVPESRVELHAEKALFRNQTQLLRDLCDRQTKFSRRHPFQFPSEGSFNPIIQSILKRSGALQQMRQHEESHVTVDAKNNISPEVRWLLTRSARMQRVNNAGYSTFQNKIKDKVVSADGRKREFSLQRQRSMCLRTERSDTPLSQRLQCDVLGPKFCTDCTEIDQKKAVLRKQQARFPRIEVHTRSLVAPEKVEKIFLSHPNEMFHQQKRYACGCTYDPKLEITTPLVYTPHEVFQRIRRRKQLLYGDLMDDTFKTSSNNYDGTNSIPRKPTYYQEKTEPPMDMTVSVKFVNEGSVNTM</sequence>
<dbReference type="AlphaFoldDB" id="A0A9D4HX60"/>
<accession>A0A9D4HX60</accession>
<keyword evidence="2" id="KW-1185">Reference proteome</keyword>
<evidence type="ECO:0000313" key="2">
    <source>
        <dbReference type="Proteomes" id="UP000828390"/>
    </source>
</evidence>
<protein>
    <submittedName>
        <fullName evidence="1">Uncharacterized protein</fullName>
    </submittedName>
</protein>